<evidence type="ECO:0000313" key="3">
    <source>
        <dbReference type="Proteomes" id="UP000614601"/>
    </source>
</evidence>
<dbReference type="EMBL" id="CAJFCW020000006">
    <property type="protein sequence ID" value="CAG9127168.1"/>
    <property type="molecule type" value="Genomic_DNA"/>
</dbReference>
<name>A0A811LN24_9BILA</name>
<dbReference type="OrthoDB" id="5817777at2759"/>
<accession>A0A811LN24</accession>
<feature type="compositionally biased region" description="Polar residues" evidence="1">
    <location>
        <begin position="299"/>
        <end position="315"/>
    </location>
</feature>
<reference evidence="2" key="1">
    <citation type="submission" date="2020-09" db="EMBL/GenBank/DDBJ databases">
        <authorList>
            <person name="Kikuchi T."/>
        </authorList>
    </citation>
    <scope>NUCLEOTIDE SEQUENCE</scope>
    <source>
        <strain evidence="2">SH1</strain>
    </source>
</reference>
<evidence type="ECO:0000313" key="2">
    <source>
        <dbReference type="EMBL" id="CAD5229667.1"/>
    </source>
</evidence>
<dbReference type="EMBL" id="CAJFDH010000006">
    <property type="protein sequence ID" value="CAD5229667.1"/>
    <property type="molecule type" value="Genomic_DNA"/>
</dbReference>
<gene>
    <name evidence="2" type="ORF">BOKJ2_LOCUS13726</name>
</gene>
<feature type="region of interest" description="Disordered" evidence="1">
    <location>
        <begin position="297"/>
        <end position="337"/>
    </location>
</feature>
<dbReference type="AlphaFoldDB" id="A0A811LN24"/>
<feature type="region of interest" description="Disordered" evidence="1">
    <location>
        <begin position="173"/>
        <end position="193"/>
    </location>
</feature>
<evidence type="ECO:0000256" key="1">
    <source>
        <dbReference type="SAM" id="MobiDB-lite"/>
    </source>
</evidence>
<feature type="compositionally biased region" description="Low complexity" evidence="1">
    <location>
        <begin position="316"/>
        <end position="335"/>
    </location>
</feature>
<keyword evidence="3" id="KW-1185">Reference proteome</keyword>
<comment type="caution">
    <text evidence="2">The sequence shown here is derived from an EMBL/GenBank/DDBJ whole genome shotgun (WGS) entry which is preliminary data.</text>
</comment>
<sequence>MESLERFGVAGSSFKSEMDTMDGPERDAAEFMAELQEENPETYNMWLKIVSRDEFHEKFRRSFISALCKFCINRKQMELARYRRDFVACVLSYTKADIGVNLFCDKNGGGYLNNSLKSRRAYRKRLMESSWQQHTPNLINEATFSNLLKSFQQSSTPSLELQKFRADMTLLGQPTQHQGHGEQNGVTDEKPPPSLFNNPDFLSAINVFVRYRRLTPEWRDLEVKQTKLNLHAFSTAQTLLVVLVDKYQLSNHDDDFVLRVFDKEFNEYIDIEEDLNHVKLINLGKYELIHRLKRDDDSSVTVSPQPCSNGQANVASSSSRDTPSSTRSSSPPSSSLVQVLKEIPEEAKDAKSEIFPASNLIHASMNSMLHSFLKNIQENSAAPQIELPKSAFIQNLFNMTNQDQHLSSGSN</sequence>
<proteinExistence type="predicted"/>
<dbReference type="Proteomes" id="UP000783686">
    <property type="component" value="Unassembled WGS sequence"/>
</dbReference>
<dbReference type="Proteomes" id="UP000614601">
    <property type="component" value="Unassembled WGS sequence"/>
</dbReference>
<organism evidence="2 3">
    <name type="scientific">Bursaphelenchus okinawaensis</name>
    <dbReference type="NCBI Taxonomy" id="465554"/>
    <lineage>
        <taxon>Eukaryota</taxon>
        <taxon>Metazoa</taxon>
        <taxon>Ecdysozoa</taxon>
        <taxon>Nematoda</taxon>
        <taxon>Chromadorea</taxon>
        <taxon>Rhabditida</taxon>
        <taxon>Tylenchina</taxon>
        <taxon>Tylenchomorpha</taxon>
        <taxon>Aphelenchoidea</taxon>
        <taxon>Aphelenchoididae</taxon>
        <taxon>Bursaphelenchus</taxon>
    </lineage>
</organism>
<protein>
    <submittedName>
        <fullName evidence="2">Uncharacterized protein</fullName>
    </submittedName>
</protein>